<dbReference type="EMBL" id="JAOYOD010000001">
    <property type="protein sequence ID" value="MCV9387716.1"/>
    <property type="molecule type" value="Genomic_DNA"/>
</dbReference>
<gene>
    <name evidence="1" type="ORF">N7U62_13625</name>
</gene>
<comment type="caution">
    <text evidence="1">The sequence shown here is derived from an EMBL/GenBank/DDBJ whole genome shotgun (WGS) entry which is preliminary data.</text>
</comment>
<protein>
    <submittedName>
        <fullName evidence="1">Uncharacterized protein</fullName>
    </submittedName>
</protein>
<dbReference type="RefSeq" id="WP_264138536.1">
    <property type="nucleotide sequence ID" value="NZ_JAOYOD010000001.1"/>
</dbReference>
<name>A0ABT3CVK3_9BACT</name>
<keyword evidence="2" id="KW-1185">Reference proteome</keyword>
<accession>A0ABT3CVK3</accession>
<organism evidence="1 2">
    <name type="scientific">Reichenbachiella ulvae</name>
    <dbReference type="NCBI Taxonomy" id="2980104"/>
    <lineage>
        <taxon>Bacteria</taxon>
        <taxon>Pseudomonadati</taxon>
        <taxon>Bacteroidota</taxon>
        <taxon>Cytophagia</taxon>
        <taxon>Cytophagales</taxon>
        <taxon>Reichenbachiellaceae</taxon>
        <taxon>Reichenbachiella</taxon>
    </lineage>
</organism>
<proteinExistence type="predicted"/>
<evidence type="ECO:0000313" key="1">
    <source>
        <dbReference type="EMBL" id="MCV9387716.1"/>
    </source>
</evidence>
<reference evidence="1 2" key="1">
    <citation type="submission" date="2022-10" db="EMBL/GenBank/DDBJ databases">
        <title>Comparative genomics and taxonomic characterization of three novel marine species of genus Reichenbachiella exhibiting antioxidant and polysaccharide degradation activities.</title>
        <authorList>
            <person name="Muhammad N."/>
            <person name="Lee Y.-J."/>
            <person name="Ko J."/>
            <person name="Kim S.-G."/>
        </authorList>
    </citation>
    <scope>NUCLEOTIDE SEQUENCE [LARGE SCALE GENOMIC DNA]</scope>
    <source>
        <strain evidence="1 2">ABR2-5</strain>
    </source>
</reference>
<evidence type="ECO:0000313" key="2">
    <source>
        <dbReference type="Proteomes" id="UP001300692"/>
    </source>
</evidence>
<sequence>MNQEVGKCVPLICQHFQLPENELALETSDFSELEHKLAIIIGRLLNSDMDRLMAAFYKIDLDEGKFKQIISTAPPADISILLAKEVIKRELLKVETREKYKDF</sequence>
<dbReference type="Proteomes" id="UP001300692">
    <property type="component" value="Unassembled WGS sequence"/>
</dbReference>